<organism evidence="3 4">
    <name type="scientific">Flavimaricola marinus</name>
    <dbReference type="NCBI Taxonomy" id="1819565"/>
    <lineage>
        <taxon>Bacteria</taxon>
        <taxon>Pseudomonadati</taxon>
        <taxon>Pseudomonadota</taxon>
        <taxon>Alphaproteobacteria</taxon>
        <taxon>Rhodobacterales</taxon>
        <taxon>Paracoccaceae</taxon>
        <taxon>Flavimaricola</taxon>
    </lineage>
</organism>
<keyword evidence="1 3" id="KW-0808">Transferase</keyword>
<dbReference type="GO" id="GO:0010134">
    <property type="term" value="P:sulfate assimilation via adenylyl sulfate reduction"/>
    <property type="evidence" value="ECO:0007669"/>
    <property type="project" value="TreeGrafter"/>
</dbReference>
<dbReference type="GO" id="GO:0004781">
    <property type="term" value="F:sulfate adenylyltransferase (ATP) activity"/>
    <property type="evidence" value="ECO:0007669"/>
    <property type="project" value="TreeGrafter"/>
</dbReference>
<dbReference type="EC" id="2.7.1.25" evidence="3"/>
<dbReference type="GO" id="GO:0019379">
    <property type="term" value="P:sulfate assimilation, phosphoadenylyl sulfate reduction by phosphoadenylyl-sulfate reductase (thioredoxin)"/>
    <property type="evidence" value="ECO:0007669"/>
    <property type="project" value="TreeGrafter"/>
</dbReference>
<dbReference type="SUPFAM" id="SSF52540">
    <property type="entry name" value="P-loop containing nucleoside triphosphate hydrolases"/>
    <property type="match status" value="1"/>
</dbReference>
<keyword evidence="3" id="KW-0418">Kinase</keyword>
<dbReference type="Proteomes" id="UP000201613">
    <property type="component" value="Unassembled WGS sequence"/>
</dbReference>
<reference evidence="3 4" key="1">
    <citation type="submission" date="2017-05" db="EMBL/GenBank/DDBJ databases">
        <authorList>
            <person name="Song R."/>
            <person name="Chenine A.L."/>
            <person name="Ruprecht R.M."/>
        </authorList>
    </citation>
    <scope>NUCLEOTIDE SEQUENCE [LARGE SCALE GENOMIC DNA]</scope>
    <source>
        <strain evidence="3 4">CECT 8899</strain>
    </source>
</reference>
<protein>
    <submittedName>
        <fullName evidence="3">Adenylyl-sulfate kinase</fullName>
        <ecNumber evidence="3">2.7.1.25</ecNumber>
    </submittedName>
</protein>
<evidence type="ECO:0000259" key="2">
    <source>
        <dbReference type="Pfam" id="PF01583"/>
    </source>
</evidence>
<keyword evidence="4" id="KW-1185">Reference proteome</keyword>
<dbReference type="Gene3D" id="3.40.50.300">
    <property type="entry name" value="P-loop containing nucleotide triphosphate hydrolases"/>
    <property type="match status" value="1"/>
</dbReference>
<dbReference type="EMBL" id="FXZK01000007">
    <property type="protein sequence ID" value="SMY09152.1"/>
    <property type="molecule type" value="Genomic_DNA"/>
</dbReference>
<proteinExistence type="predicted"/>
<dbReference type="GO" id="GO:0004020">
    <property type="term" value="F:adenylylsulfate kinase activity"/>
    <property type="evidence" value="ECO:0007669"/>
    <property type="project" value="UniProtKB-EC"/>
</dbReference>
<accession>A0A238LHR7</accession>
<dbReference type="OrthoDB" id="9804504at2"/>
<evidence type="ECO:0000313" key="4">
    <source>
        <dbReference type="Proteomes" id="UP000201613"/>
    </source>
</evidence>
<evidence type="ECO:0000256" key="1">
    <source>
        <dbReference type="ARBA" id="ARBA00022679"/>
    </source>
</evidence>
<dbReference type="GO" id="GO:0005524">
    <property type="term" value="F:ATP binding"/>
    <property type="evidence" value="ECO:0007669"/>
    <property type="project" value="InterPro"/>
</dbReference>
<dbReference type="PANTHER" id="PTHR42700">
    <property type="entry name" value="SULFATE ADENYLYLTRANSFERASE"/>
    <property type="match status" value="1"/>
</dbReference>
<dbReference type="InterPro" id="IPR027417">
    <property type="entry name" value="P-loop_NTPase"/>
</dbReference>
<dbReference type="PANTHER" id="PTHR42700:SF1">
    <property type="entry name" value="SULFATE ADENYLYLTRANSFERASE"/>
    <property type="match status" value="1"/>
</dbReference>
<name>A0A238LHR7_9RHOB</name>
<evidence type="ECO:0000313" key="3">
    <source>
        <dbReference type="EMBL" id="SMY09152.1"/>
    </source>
</evidence>
<dbReference type="InterPro" id="IPR050512">
    <property type="entry name" value="Sulf_AdTrans/APS_kinase"/>
</dbReference>
<dbReference type="Pfam" id="PF01583">
    <property type="entry name" value="APS_kinase"/>
    <property type="match status" value="1"/>
</dbReference>
<dbReference type="RefSeq" id="WP_093993332.1">
    <property type="nucleotide sequence ID" value="NZ_FXZK01000007.1"/>
</dbReference>
<dbReference type="AlphaFoldDB" id="A0A238LHR7"/>
<sequence length="174" mass="18793">MSAIWLTGLSGAGKSTLAKALCARLDQAGVGPLLLDGDEIRRRLPKTYGHDLPDRAEVLRHVVAMAKAAKAEALVPVVATISHQRWMRDLAREELAPMLEVWVDSPPEVCAARDPKGLYRRAKAGEFTCFIGVTHAYEPALPGSAGPGLRLRTDELTEAEALGRLVQAALRHLA</sequence>
<dbReference type="InterPro" id="IPR059117">
    <property type="entry name" value="APS_kinase_dom"/>
</dbReference>
<gene>
    <name evidence="3" type="primary">cysC</name>
    <name evidence="3" type="ORF">LOM8899_03314</name>
</gene>
<feature type="domain" description="APS kinase" evidence="2">
    <location>
        <begin position="3"/>
        <end position="139"/>
    </location>
</feature>
<dbReference type="GO" id="GO:0005737">
    <property type="term" value="C:cytoplasm"/>
    <property type="evidence" value="ECO:0007669"/>
    <property type="project" value="TreeGrafter"/>
</dbReference>
<dbReference type="CDD" id="cd02027">
    <property type="entry name" value="APSK"/>
    <property type="match status" value="1"/>
</dbReference>